<keyword evidence="3" id="KW-1185">Reference proteome</keyword>
<evidence type="ECO:0000313" key="4">
    <source>
        <dbReference type="WBParaSite" id="PDA_v2.g18268.t1"/>
    </source>
</evidence>
<evidence type="ECO:0000256" key="2">
    <source>
        <dbReference type="SAM" id="Phobius"/>
    </source>
</evidence>
<evidence type="ECO:0000313" key="3">
    <source>
        <dbReference type="Proteomes" id="UP000887578"/>
    </source>
</evidence>
<evidence type="ECO:0000256" key="1">
    <source>
        <dbReference type="SAM" id="MobiDB-lite"/>
    </source>
</evidence>
<accession>A0A914PQ90</accession>
<proteinExistence type="predicted"/>
<dbReference type="WBParaSite" id="PDA_v2.g18268.t1">
    <property type="protein sequence ID" value="PDA_v2.g18268.t1"/>
    <property type="gene ID" value="PDA_v2.g18268"/>
</dbReference>
<organism evidence="3 4">
    <name type="scientific">Panagrolaimus davidi</name>
    <dbReference type="NCBI Taxonomy" id="227884"/>
    <lineage>
        <taxon>Eukaryota</taxon>
        <taxon>Metazoa</taxon>
        <taxon>Ecdysozoa</taxon>
        <taxon>Nematoda</taxon>
        <taxon>Chromadorea</taxon>
        <taxon>Rhabditida</taxon>
        <taxon>Tylenchina</taxon>
        <taxon>Panagrolaimomorpha</taxon>
        <taxon>Panagrolaimoidea</taxon>
        <taxon>Panagrolaimidae</taxon>
        <taxon>Panagrolaimus</taxon>
    </lineage>
</organism>
<keyword evidence="2" id="KW-0472">Membrane</keyword>
<keyword evidence="2" id="KW-1133">Transmembrane helix</keyword>
<dbReference type="AlphaFoldDB" id="A0A914PQ90"/>
<feature type="transmembrane region" description="Helical" evidence="2">
    <location>
        <begin position="36"/>
        <end position="60"/>
    </location>
</feature>
<name>A0A914PQ90_9BILA</name>
<reference evidence="4" key="1">
    <citation type="submission" date="2022-11" db="UniProtKB">
        <authorList>
            <consortium name="WormBaseParasite"/>
        </authorList>
    </citation>
    <scope>IDENTIFICATION</scope>
</reference>
<sequence length="98" mass="11089">MASSFNLRKNYAPAPAPHEDETIDSPAVIESIIANFVWMLVFQFFKFLWTSLIAFIAKILHNVTSKTEKTAPDSPAQQNFHTFIDMTDADGNIDRPPF</sequence>
<protein>
    <submittedName>
        <fullName evidence="4">Uncharacterized protein</fullName>
    </submittedName>
</protein>
<feature type="region of interest" description="Disordered" evidence="1">
    <location>
        <begin position="1"/>
        <end position="21"/>
    </location>
</feature>
<dbReference type="Proteomes" id="UP000887578">
    <property type="component" value="Unplaced"/>
</dbReference>
<keyword evidence="2" id="KW-0812">Transmembrane</keyword>